<gene>
    <name evidence="8" type="ORF">KOR42_52920</name>
</gene>
<feature type="transmembrane region" description="Helical" evidence="6">
    <location>
        <begin position="191"/>
        <end position="211"/>
    </location>
</feature>
<feature type="transmembrane region" description="Helical" evidence="6">
    <location>
        <begin position="255"/>
        <end position="272"/>
    </location>
</feature>
<keyword evidence="5 6" id="KW-0472">Membrane</keyword>
<evidence type="ECO:0000313" key="9">
    <source>
        <dbReference type="Proteomes" id="UP000317243"/>
    </source>
</evidence>
<feature type="transmembrane region" description="Helical" evidence="6">
    <location>
        <begin position="223"/>
        <end position="243"/>
    </location>
</feature>
<dbReference type="AlphaFoldDB" id="A0A5C5VB04"/>
<feature type="transmembrane region" description="Helical" evidence="6">
    <location>
        <begin position="93"/>
        <end position="119"/>
    </location>
</feature>
<feature type="transmembrane region" description="Helical" evidence="6">
    <location>
        <begin position="156"/>
        <end position="179"/>
    </location>
</feature>
<evidence type="ECO:0000256" key="5">
    <source>
        <dbReference type="ARBA" id="ARBA00023136"/>
    </source>
</evidence>
<feature type="transmembrane region" description="Helical" evidence="6">
    <location>
        <begin position="12"/>
        <end position="31"/>
    </location>
</feature>
<keyword evidence="2" id="KW-1003">Cell membrane</keyword>
<dbReference type="OrthoDB" id="9790852at2"/>
<dbReference type="Pfam" id="PF00892">
    <property type="entry name" value="EamA"/>
    <property type="match status" value="2"/>
</dbReference>
<name>A0A5C5VB04_9PLAN</name>
<keyword evidence="4 6" id="KW-1133">Transmembrane helix</keyword>
<feature type="transmembrane region" description="Helical" evidence="6">
    <location>
        <begin position="69"/>
        <end position="87"/>
    </location>
</feature>
<evidence type="ECO:0000256" key="2">
    <source>
        <dbReference type="ARBA" id="ARBA00022475"/>
    </source>
</evidence>
<dbReference type="EMBL" id="SIHI01000077">
    <property type="protein sequence ID" value="TWT35039.1"/>
    <property type="molecule type" value="Genomic_DNA"/>
</dbReference>
<organism evidence="8 9">
    <name type="scientific">Thalassoglobus neptunius</name>
    <dbReference type="NCBI Taxonomy" id="1938619"/>
    <lineage>
        <taxon>Bacteria</taxon>
        <taxon>Pseudomonadati</taxon>
        <taxon>Planctomycetota</taxon>
        <taxon>Planctomycetia</taxon>
        <taxon>Planctomycetales</taxon>
        <taxon>Planctomycetaceae</taxon>
        <taxon>Thalassoglobus</taxon>
    </lineage>
</organism>
<evidence type="ECO:0000313" key="8">
    <source>
        <dbReference type="EMBL" id="TWT35039.1"/>
    </source>
</evidence>
<proteinExistence type="predicted"/>
<dbReference type="InterPro" id="IPR037185">
    <property type="entry name" value="EmrE-like"/>
</dbReference>
<keyword evidence="9" id="KW-1185">Reference proteome</keyword>
<keyword evidence="3 6" id="KW-0812">Transmembrane</keyword>
<feature type="domain" description="EamA" evidence="7">
    <location>
        <begin position="160"/>
        <end position="272"/>
    </location>
</feature>
<protein>
    <submittedName>
        <fullName evidence="8">EamA-like transporter family protein</fullName>
    </submittedName>
</protein>
<dbReference type="RefSeq" id="WP_146512526.1">
    <property type="nucleotide sequence ID" value="NZ_SIHI01000077.1"/>
</dbReference>
<accession>A0A5C5VB04</accession>
<dbReference type="InterPro" id="IPR050638">
    <property type="entry name" value="AA-Vitamin_Transporters"/>
</dbReference>
<evidence type="ECO:0000256" key="4">
    <source>
        <dbReference type="ARBA" id="ARBA00022989"/>
    </source>
</evidence>
<comment type="subcellular location">
    <subcellularLocation>
        <location evidence="1">Cell membrane</location>
        <topology evidence="1">Multi-pass membrane protein</topology>
    </subcellularLocation>
</comment>
<feature type="transmembrane region" description="Helical" evidence="6">
    <location>
        <begin position="37"/>
        <end position="57"/>
    </location>
</feature>
<sequence length="273" mass="29053">MNAVLQKPVAYCQMAIAILLFGTSLPVSQVLTREIGVFEGTAIRLTVASVLFLPILWRHRDEIAKITSIDAILVILIGASLIAVSGLMLGSTRFVPCSVICTVTCLTPVVTGLGAMLFVRDRPHPGQLGWILFAACCALFIRSTCAQSDSQNCESMMLVFGVALSCVAVICEASGILMAKVVTRRLNPLPLAALSTLASVVLILPATLISSGYVDLTGLTANAWLAVFWWGAGGIWAGTWLWYSGIQQTSATTAAVFLSTLPFVTIAMSWVLN</sequence>
<dbReference type="SUPFAM" id="SSF103481">
    <property type="entry name" value="Multidrug resistance efflux transporter EmrE"/>
    <property type="match status" value="1"/>
</dbReference>
<evidence type="ECO:0000256" key="6">
    <source>
        <dbReference type="SAM" id="Phobius"/>
    </source>
</evidence>
<comment type="caution">
    <text evidence="8">The sequence shown here is derived from an EMBL/GenBank/DDBJ whole genome shotgun (WGS) entry which is preliminary data.</text>
</comment>
<dbReference type="GO" id="GO:0005886">
    <property type="term" value="C:plasma membrane"/>
    <property type="evidence" value="ECO:0007669"/>
    <property type="project" value="UniProtKB-SubCell"/>
</dbReference>
<evidence type="ECO:0000256" key="3">
    <source>
        <dbReference type="ARBA" id="ARBA00022692"/>
    </source>
</evidence>
<evidence type="ECO:0000256" key="1">
    <source>
        <dbReference type="ARBA" id="ARBA00004651"/>
    </source>
</evidence>
<dbReference type="InterPro" id="IPR000620">
    <property type="entry name" value="EamA_dom"/>
</dbReference>
<dbReference type="PANTHER" id="PTHR32322">
    <property type="entry name" value="INNER MEMBRANE TRANSPORTER"/>
    <property type="match status" value="1"/>
</dbReference>
<evidence type="ECO:0000259" key="7">
    <source>
        <dbReference type="Pfam" id="PF00892"/>
    </source>
</evidence>
<feature type="transmembrane region" description="Helical" evidence="6">
    <location>
        <begin position="126"/>
        <end position="144"/>
    </location>
</feature>
<feature type="domain" description="EamA" evidence="7">
    <location>
        <begin position="11"/>
        <end position="141"/>
    </location>
</feature>
<dbReference type="PANTHER" id="PTHR32322:SF18">
    <property type="entry name" value="S-ADENOSYLMETHIONINE_S-ADENOSYLHOMOCYSTEINE TRANSPORTER"/>
    <property type="match status" value="1"/>
</dbReference>
<reference evidence="8 9" key="1">
    <citation type="submission" date="2019-02" db="EMBL/GenBank/DDBJ databases">
        <title>Deep-cultivation of Planctomycetes and their phenomic and genomic characterization uncovers novel biology.</title>
        <authorList>
            <person name="Wiegand S."/>
            <person name="Jogler M."/>
            <person name="Boedeker C."/>
            <person name="Pinto D."/>
            <person name="Vollmers J."/>
            <person name="Rivas-Marin E."/>
            <person name="Kohn T."/>
            <person name="Peeters S.H."/>
            <person name="Heuer A."/>
            <person name="Rast P."/>
            <person name="Oberbeckmann S."/>
            <person name="Bunk B."/>
            <person name="Jeske O."/>
            <person name="Meyerdierks A."/>
            <person name="Storesund J.E."/>
            <person name="Kallscheuer N."/>
            <person name="Luecker S."/>
            <person name="Lage O.M."/>
            <person name="Pohl T."/>
            <person name="Merkel B.J."/>
            <person name="Hornburger P."/>
            <person name="Mueller R.-W."/>
            <person name="Bruemmer F."/>
            <person name="Labrenz M."/>
            <person name="Spormann A.M."/>
            <person name="Op Den Camp H."/>
            <person name="Overmann J."/>
            <person name="Amann R."/>
            <person name="Jetten M.S.M."/>
            <person name="Mascher T."/>
            <person name="Medema M.H."/>
            <person name="Devos D.P."/>
            <person name="Kaster A.-K."/>
            <person name="Ovreas L."/>
            <person name="Rohde M."/>
            <person name="Galperin M.Y."/>
            <person name="Jogler C."/>
        </authorList>
    </citation>
    <scope>NUCLEOTIDE SEQUENCE [LARGE SCALE GENOMIC DNA]</scope>
    <source>
        <strain evidence="8 9">KOR42</strain>
    </source>
</reference>
<dbReference type="Proteomes" id="UP000317243">
    <property type="component" value="Unassembled WGS sequence"/>
</dbReference>